<proteinExistence type="predicted"/>
<sequence>KLTIIFRRRQYSNLRKNLLTCFSIDGPNIQFSCIIKDNVPSICTTTIT</sequence>
<protein>
    <submittedName>
        <fullName evidence="1">Uncharacterized protein</fullName>
    </submittedName>
</protein>
<reference evidence="1" key="1">
    <citation type="submission" date="2014-05" db="EMBL/GenBank/DDBJ databases">
        <authorList>
            <person name="Chronopoulou M."/>
        </authorList>
    </citation>
    <scope>NUCLEOTIDE SEQUENCE</scope>
    <source>
        <tissue evidence="1">Whole organism</tissue>
    </source>
</reference>
<dbReference type="AlphaFoldDB" id="A0A0K2TMJ7"/>
<organism evidence="1">
    <name type="scientific">Lepeophtheirus salmonis</name>
    <name type="common">Salmon louse</name>
    <name type="synonym">Caligus salmonis</name>
    <dbReference type="NCBI Taxonomy" id="72036"/>
    <lineage>
        <taxon>Eukaryota</taxon>
        <taxon>Metazoa</taxon>
        <taxon>Ecdysozoa</taxon>
        <taxon>Arthropoda</taxon>
        <taxon>Crustacea</taxon>
        <taxon>Multicrustacea</taxon>
        <taxon>Hexanauplia</taxon>
        <taxon>Copepoda</taxon>
        <taxon>Siphonostomatoida</taxon>
        <taxon>Caligidae</taxon>
        <taxon>Lepeophtheirus</taxon>
    </lineage>
</organism>
<dbReference type="EMBL" id="HACA01009719">
    <property type="protein sequence ID" value="CDW27080.1"/>
    <property type="molecule type" value="Transcribed_RNA"/>
</dbReference>
<accession>A0A0K2TMJ7</accession>
<evidence type="ECO:0000313" key="1">
    <source>
        <dbReference type="EMBL" id="CDW27080.1"/>
    </source>
</evidence>
<feature type="non-terminal residue" evidence="1">
    <location>
        <position position="1"/>
    </location>
</feature>
<name>A0A0K2TMJ7_LEPSM</name>